<feature type="transmembrane region" description="Helical" evidence="1">
    <location>
        <begin position="7"/>
        <end position="27"/>
    </location>
</feature>
<dbReference type="AlphaFoldDB" id="W5SHX1"/>
<keyword evidence="1" id="KW-0472">Membrane</keyword>
<keyword evidence="1" id="KW-0812">Transmembrane</keyword>
<sequence length="56" mass="6521">MFKEKNLSYLLLFVSTSLIVLGTYLNLIEIPYAFIPISIGVPIYLQESGKLFFYWL</sequence>
<protein>
    <submittedName>
        <fullName evidence="2">Uncharacterized protein</fullName>
    </submittedName>
</protein>
<proteinExistence type="predicted"/>
<evidence type="ECO:0000313" key="3">
    <source>
        <dbReference type="Proteomes" id="UP000019337"/>
    </source>
</evidence>
<dbReference type="HOGENOM" id="CLU_3005059_0_0_12"/>
<dbReference type="PATRIC" id="fig|1293575.3.peg.415"/>
<keyword evidence="1" id="KW-1133">Transmembrane helix</keyword>
<dbReference type="EMBL" id="CP004267">
    <property type="protein sequence ID" value="AHH06475.1"/>
    <property type="molecule type" value="Genomic_DNA"/>
</dbReference>
<gene>
    <name evidence="2" type="ORF">BCD_0409</name>
</gene>
<accession>W5SHX1</accession>
<keyword evidence="3" id="KW-1185">Reference proteome</keyword>
<reference evidence="2" key="1">
    <citation type="submission" date="2013-02" db="EMBL/GenBank/DDBJ databases">
        <title>Comparative genomics of Borrelia species.</title>
        <authorList>
            <person name="Schwan T.G."/>
            <person name="Raffel S.J."/>
            <person name="Porcella S.F."/>
        </authorList>
    </citation>
    <scope>NUCLEOTIDE SEQUENCE [LARGE SCALE GENOMIC DNA]</scope>
    <source>
        <strain evidence="2">DOU</strain>
    </source>
</reference>
<evidence type="ECO:0000256" key="1">
    <source>
        <dbReference type="SAM" id="Phobius"/>
    </source>
</evidence>
<name>W5SHX1_9SPIR</name>
<dbReference type="Proteomes" id="UP000019337">
    <property type="component" value="Chromosome"/>
</dbReference>
<organism evidence="2 3">
    <name type="scientific">Borrelia crocidurae DOU</name>
    <dbReference type="NCBI Taxonomy" id="1293575"/>
    <lineage>
        <taxon>Bacteria</taxon>
        <taxon>Pseudomonadati</taxon>
        <taxon>Spirochaetota</taxon>
        <taxon>Spirochaetia</taxon>
        <taxon>Spirochaetales</taxon>
        <taxon>Borreliaceae</taxon>
        <taxon>Borrelia</taxon>
    </lineage>
</organism>
<evidence type="ECO:0000313" key="2">
    <source>
        <dbReference type="EMBL" id="AHH06475.1"/>
    </source>
</evidence>